<dbReference type="CDD" id="cd01262">
    <property type="entry name" value="PH_PDK1"/>
    <property type="match status" value="1"/>
</dbReference>
<evidence type="ECO:0000256" key="3">
    <source>
        <dbReference type="ARBA" id="ARBA00012513"/>
    </source>
</evidence>
<feature type="domain" description="Protein kinase" evidence="16">
    <location>
        <begin position="210"/>
        <end position="488"/>
    </location>
</feature>
<keyword evidence="9 14" id="KW-0547">Nucleotide-binding</keyword>
<dbReference type="FunFam" id="1.10.510.10:FF:000163">
    <property type="entry name" value="3-phosphoinositide-dependent protein kinase 1"/>
    <property type="match status" value="1"/>
</dbReference>
<keyword evidence="8" id="KW-0808">Transferase</keyword>
<evidence type="ECO:0000256" key="1">
    <source>
        <dbReference type="ARBA" id="ARBA00004496"/>
    </source>
</evidence>
<dbReference type="EMBL" id="JH668291">
    <property type="protein sequence ID" value="KAG6442243.1"/>
    <property type="molecule type" value="Genomic_DNA"/>
</dbReference>
<evidence type="ECO:0000256" key="8">
    <source>
        <dbReference type="ARBA" id="ARBA00022679"/>
    </source>
</evidence>
<proteinExistence type="inferred from homology"/>
<evidence type="ECO:0000256" key="4">
    <source>
        <dbReference type="ARBA" id="ARBA00018538"/>
    </source>
</evidence>
<dbReference type="GO" id="GO:0005737">
    <property type="term" value="C:cytoplasm"/>
    <property type="evidence" value="ECO:0007669"/>
    <property type="project" value="UniProtKB-SubCell"/>
</dbReference>
<dbReference type="GO" id="GO:0004674">
    <property type="term" value="F:protein serine/threonine kinase activity"/>
    <property type="evidence" value="ECO:0007669"/>
    <property type="project" value="UniProtKB-KW"/>
</dbReference>
<evidence type="ECO:0000256" key="9">
    <source>
        <dbReference type="ARBA" id="ARBA00022741"/>
    </source>
</evidence>
<dbReference type="PROSITE" id="PS00107">
    <property type="entry name" value="PROTEIN_KINASE_ATP"/>
    <property type="match status" value="1"/>
</dbReference>
<name>A0A921YMX8_MANSE</name>
<organism evidence="17 18">
    <name type="scientific">Manduca sexta</name>
    <name type="common">Tobacco hawkmoth</name>
    <name type="synonym">Tobacco hornworm</name>
    <dbReference type="NCBI Taxonomy" id="7130"/>
    <lineage>
        <taxon>Eukaryota</taxon>
        <taxon>Metazoa</taxon>
        <taxon>Ecdysozoa</taxon>
        <taxon>Arthropoda</taxon>
        <taxon>Hexapoda</taxon>
        <taxon>Insecta</taxon>
        <taxon>Pterygota</taxon>
        <taxon>Neoptera</taxon>
        <taxon>Endopterygota</taxon>
        <taxon>Lepidoptera</taxon>
        <taxon>Glossata</taxon>
        <taxon>Ditrysia</taxon>
        <taxon>Bombycoidea</taxon>
        <taxon>Sphingidae</taxon>
        <taxon>Sphinginae</taxon>
        <taxon>Sphingini</taxon>
        <taxon>Manduca</taxon>
    </lineage>
</organism>
<keyword evidence="10" id="KW-0418">Kinase</keyword>
<dbReference type="InterPro" id="IPR000719">
    <property type="entry name" value="Prot_kinase_dom"/>
</dbReference>
<keyword evidence="7" id="KW-0723">Serine/threonine-protein kinase</keyword>
<evidence type="ECO:0000259" key="16">
    <source>
        <dbReference type="PROSITE" id="PS50011"/>
    </source>
</evidence>
<protein>
    <recommendedName>
        <fullName evidence="4">3-phosphoinositide-dependent protein kinase 1</fullName>
        <ecNumber evidence="3">2.7.11.1</ecNumber>
    </recommendedName>
</protein>
<evidence type="ECO:0000256" key="2">
    <source>
        <dbReference type="ARBA" id="ARBA00010006"/>
    </source>
</evidence>
<dbReference type="InterPro" id="IPR017441">
    <property type="entry name" value="Protein_kinase_ATP_BS"/>
</dbReference>
<dbReference type="SMART" id="SM00220">
    <property type="entry name" value="S_TKc"/>
    <property type="match status" value="1"/>
</dbReference>
<accession>A0A921YMX8</accession>
<evidence type="ECO:0000313" key="18">
    <source>
        <dbReference type="Proteomes" id="UP000791440"/>
    </source>
</evidence>
<dbReference type="GO" id="GO:1901701">
    <property type="term" value="P:cellular response to oxygen-containing compound"/>
    <property type="evidence" value="ECO:0007669"/>
    <property type="project" value="UniProtKB-ARBA"/>
</dbReference>
<dbReference type="PROSITE" id="PS00108">
    <property type="entry name" value="PROTEIN_KINASE_ST"/>
    <property type="match status" value="1"/>
</dbReference>
<evidence type="ECO:0000256" key="15">
    <source>
        <dbReference type="SAM" id="MobiDB-lite"/>
    </source>
</evidence>
<reference evidence="17" key="1">
    <citation type="journal article" date="2016" name="Insect Biochem. Mol. Biol.">
        <title>Multifaceted biological insights from a draft genome sequence of the tobacco hornworm moth, Manduca sexta.</title>
        <authorList>
            <person name="Kanost M.R."/>
            <person name="Arrese E.L."/>
            <person name="Cao X."/>
            <person name="Chen Y.R."/>
            <person name="Chellapilla S."/>
            <person name="Goldsmith M.R."/>
            <person name="Grosse-Wilde E."/>
            <person name="Heckel D.G."/>
            <person name="Herndon N."/>
            <person name="Jiang H."/>
            <person name="Papanicolaou A."/>
            <person name="Qu J."/>
            <person name="Soulages J.L."/>
            <person name="Vogel H."/>
            <person name="Walters J."/>
            <person name="Waterhouse R.M."/>
            <person name="Ahn S.J."/>
            <person name="Almeida F.C."/>
            <person name="An C."/>
            <person name="Aqrawi P."/>
            <person name="Bretschneider A."/>
            <person name="Bryant W.B."/>
            <person name="Bucks S."/>
            <person name="Chao H."/>
            <person name="Chevignon G."/>
            <person name="Christen J.M."/>
            <person name="Clarke D.F."/>
            <person name="Dittmer N.T."/>
            <person name="Ferguson L.C.F."/>
            <person name="Garavelou S."/>
            <person name="Gordon K.H.J."/>
            <person name="Gunaratna R.T."/>
            <person name="Han Y."/>
            <person name="Hauser F."/>
            <person name="He Y."/>
            <person name="Heidel-Fischer H."/>
            <person name="Hirsh A."/>
            <person name="Hu Y."/>
            <person name="Jiang H."/>
            <person name="Kalra D."/>
            <person name="Klinner C."/>
            <person name="Konig C."/>
            <person name="Kovar C."/>
            <person name="Kroll A.R."/>
            <person name="Kuwar S.S."/>
            <person name="Lee S.L."/>
            <person name="Lehman R."/>
            <person name="Li K."/>
            <person name="Li Z."/>
            <person name="Liang H."/>
            <person name="Lovelace S."/>
            <person name="Lu Z."/>
            <person name="Mansfield J.H."/>
            <person name="McCulloch K.J."/>
            <person name="Mathew T."/>
            <person name="Morton B."/>
            <person name="Muzny D.M."/>
            <person name="Neunemann D."/>
            <person name="Ongeri F."/>
            <person name="Pauchet Y."/>
            <person name="Pu L.L."/>
            <person name="Pyrousis I."/>
            <person name="Rao X.J."/>
            <person name="Redding A."/>
            <person name="Roesel C."/>
            <person name="Sanchez-Gracia A."/>
            <person name="Schaack S."/>
            <person name="Shukla A."/>
            <person name="Tetreau G."/>
            <person name="Wang Y."/>
            <person name="Xiong G.H."/>
            <person name="Traut W."/>
            <person name="Walsh T.K."/>
            <person name="Worley K.C."/>
            <person name="Wu D."/>
            <person name="Wu W."/>
            <person name="Wu Y.Q."/>
            <person name="Zhang X."/>
            <person name="Zou Z."/>
            <person name="Zucker H."/>
            <person name="Briscoe A.D."/>
            <person name="Burmester T."/>
            <person name="Clem R.J."/>
            <person name="Feyereisen R."/>
            <person name="Grimmelikhuijzen C.J.P."/>
            <person name="Hamodrakas S.J."/>
            <person name="Hansson B.S."/>
            <person name="Huguet E."/>
            <person name="Jermiin L.S."/>
            <person name="Lan Q."/>
            <person name="Lehman H.K."/>
            <person name="Lorenzen M."/>
            <person name="Merzendorfer H."/>
            <person name="Michalopoulos I."/>
            <person name="Morton D.B."/>
            <person name="Muthukrishnan S."/>
            <person name="Oakeshott J.G."/>
            <person name="Palmer W."/>
            <person name="Park Y."/>
            <person name="Passarelli A.L."/>
            <person name="Rozas J."/>
            <person name="Schwartz L.M."/>
            <person name="Smith W."/>
            <person name="Southgate A."/>
            <person name="Vilcinskas A."/>
            <person name="Vogt R."/>
            <person name="Wang P."/>
            <person name="Werren J."/>
            <person name="Yu X.Q."/>
            <person name="Zhou J.J."/>
            <person name="Brown S.J."/>
            <person name="Scherer S.E."/>
            <person name="Richards S."/>
            <person name="Blissard G.W."/>
        </authorList>
    </citation>
    <scope>NUCLEOTIDE SEQUENCE</scope>
</reference>
<dbReference type="GO" id="GO:0048638">
    <property type="term" value="P:regulation of developmental growth"/>
    <property type="evidence" value="ECO:0007669"/>
    <property type="project" value="UniProtKB-ARBA"/>
</dbReference>
<evidence type="ECO:0000256" key="10">
    <source>
        <dbReference type="ARBA" id="ARBA00022777"/>
    </source>
</evidence>
<keyword evidence="6" id="KW-0963">Cytoplasm</keyword>
<dbReference type="AlphaFoldDB" id="A0A921YMX8"/>
<dbReference type="CDD" id="cd05581">
    <property type="entry name" value="STKc_PDK1"/>
    <property type="match status" value="1"/>
</dbReference>
<comment type="similarity">
    <text evidence="2">Belongs to the protein kinase superfamily. AGC Ser/Thr protein kinase family. PDPK1 subfamily.</text>
</comment>
<dbReference type="FunFam" id="3.30.200.20:FF:000191">
    <property type="entry name" value="3-phosphoinositide-dependent protein kinase 2-like"/>
    <property type="match status" value="1"/>
</dbReference>
<dbReference type="PANTHER" id="PTHR24356">
    <property type="entry name" value="SERINE/THREONINE-PROTEIN KINASE"/>
    <property type="match status" value="1"/>
</dbReference>
<dbReference type="GO" id="GO:0005524">
    <property type="term" value="F:ATP binding"/>
    <property type="evidence" value="ECO:0007669"/>
    <property type="project" value="UniProtKB-UniRule"/>
</dbReference>
<keyword evidence="18" id="KW-1185">Reference proteome</keyword>
<evidence type="ECO:0000256" key="7">
    <source>
        <dbReference type="ARBA" id="ARBA00022527"/>
    </source>
</evidence>
<comment type="catalytic activity">
    <reaction evidence="13">
        <text>L-seryl-[protein] + ATP = O-phospho-L-seryl-[protein] + ADP + H(+)</text>
        <dbReference type="Rhea" id="RHEA:17989"/>
        <dbReference type="Rhea" id="RHEA-COMP:9863"/>
        <dbReference type="Rhea" id="RHEA-COMP:11604"/>
        <dbReference type="ChEBI" id="CHEBI:15378"/>
        <dbReference type="ChEBI" id="CHEBI:29999"/>
        <dbReference type="ChEBI" id="CHEBI:30616"/>
        <dbReference type="ChEBI" id="CHEBI:83421"/>
        <dbReference type="ChEBI" id="CHEBI:456216"/>
        <dbReference type="EC" id="2.7.11.1"/>
    </reaction>
</comment>
<evidence type="ECO:0000256" key="6">
    <source>
        <dbReference type="ARBA" id="ARBA00022490"/>
    </source>
</evidence>
<dbReference type="InterPro" id="IPR033931">
    <property type="entry name" value="PDK1-typ_PH"/>
</dbReference>
<dbReference type="Proteomes" id="UP000791440">
    <property type="component" value="Unassembled WGS sequence"/>
</dbReference>
<feature type="compositionally biased region" description="Low complexity" evidence="15">
    <location>
        <begin position="178"/>
        <end position="188"/>
    </location>
</feature>
<dbReference type="PROSITE" id="PS50011">
    <property type="entry name" value="PROTEIN_KINASE_DOM"/>
    <property type="match status" value="1"/>
</dbReference>
<dbReference type="Pfam" id="PF14593">
    <property type="entry name" value="PH_3"/>
    <property type="match status" value="1"/>
</dbReference>
<dbReference type="InterPro" id="IPR039046">
    <property type="entry name" value="PDPK1"/>
</dbReference>
<comment type="caution">
    <text evidence="17">The sequence shown here is derived from an EMBL/GenBank/DDBJ whole genome shotgun (WGS) entry which is preliminary data.</text>
</comment>
<evidence type="ECO:0000313" key="17">
    <source>
        <dbReference type="EMBL" id="KAG6442243.1"/>
    </source>
</evidence>
<keyword evidence="11 14" id="KW-0067">ATP-binding</keyword>
<dbReference type="EC" id="2.7.11.1" evidence="3"/>
<evidence type="ECO:0000256" key="14">
    <source>
        <dbReference type="PROSITE-ProRule" id="PRU10141"/>
    </source>
</evidence>
<keyword evidence="5" id="KW-0217">Developmental protein</keyword>
<evidence type="ECO:0000256" key="5">
    <source>
        <dbReference type="ARBA" id="ARBA00022473"/>
    </source>
</evidence>
<dbReference type="InterPro" id="IPR050236">
    <property type="entry name" value="Ser_Thr_kinase_AGC"/>
</dbReference>
<evidence type="ECO:0000256" key="12">
    <source>
        <dbReference type="ARBA" id="ARBA00047899"/>
    </source>
</evidence>
<dbReference type="GO" id="GO:0035556">
    <property type="term" value="P:intracellular signal transduction"/>
    <property type="evidence" value="ECO:0007669"/>
    <property type="project" value="TreeGrafter"/>
</dbReference>
<comment type="catalytic activity">
    <reaction evidence="12">
        <text>L-threonyl-[protein] + ATP = O-phospho-L-threonyl-[protein] + ADP + H(+)</text>
        <dbReference type="Rhea" id="RHEA:46608"/>
        <dbReference type="Rhea" id="RHEA-COMP:11060"/>
        <dbReference type="Rhea" id="RHEA-COMP:11605"/>
        <dbReference type="ChEBI" id="CHEBI:15378"/>
        <dbReference type="ChEBI" id="CHEBI:30013"/>
        <dbReference type="ChEBI" id="CHEBI:30616"/>
        <dbReference type="ChEBI" id="CHEBI:61977"/>
        <dbReference type="ChEBI" id="CHEBI:456216"/>
        <dbReference type="EC" id="2.7.11.1"/>
    </reaction>
</comment>
<feature type="binding site" evidence="14">
    <location>
        <position position="249"/>
    </location>
    <ligand>
        <name>ATP</name>
        <dbReference type="ChEBI" id="CHEBI:30616"/>
    </ligand>
</feature>
<comment type="subcellular location">
    <subcellularLocation>
        <location evidence="1">Cytoplasm</location>
    </subcellularLocation>
</comment>
<dbReference type="InterPro" id="IPR008271">
    <property type="entry name" value="Ser/Thr_kinase_AS"/>
</dbReference>
<dbReference type="FunFam" id="2.30.29.30:FF:000324">
    <property type="entry name" value="Phosphoinositide-dependent kinase 1, isoform F"/>
    <property type="match status" value="1"/>
</dbReference>
<reference evidence="17" key="2">
    <citation type="submission" date="2020-12" db="EMBL/GenBank/DDBJ databases">
        <authorList>
            <person name="Kanost M."/>
        </authorList>
    </citation>
    <scope>NUCLEOTIDE SEQUENCE</scope>
</reference>
<sequence length="671" mass="76154">MQPLVRRWRLGGAGRARAWNEEHTKATDIKTRASCGRRLASPRNTSFPRTPGARGAPLTHVPVHKSVAGVLLAIQTNVIAGGACMAAVRRGDATSRRGGGLSSLLDAEPNCSLLNTCLFTRRRRDHLVYHYERSRSAFITASVMTHYKNINNERASSEVRAPIAVAESVVETPVKMQASSPATTVTAPTPNPSPAPSQNHKATKRSAKDYIFGKLIGEGCYSTVFLAKDIHTGKEYAIKVCEKHHIIRKKKREYIKREKDALNMLFNVAHGFVKLYCTFQDEERLYFVLSYAKNGELLSCINKVGSFELNVAKHYAAELLMALEKMHAKGIIHRDLKPENILLDENMHLRIADFGTAKIMDPEEIRGGSPKTNENDTQNERSRKISFVGTPQYVSPELLHDCVDTRASDLWALGCIIYQMISGLPPFRAATEFLTFQKILKMDYQFPEGFPADAKDLVEKLLVLDHTKRIGADDMGDMYDSIRNHPFFNGIDWENLWEQTPPTISPYLPGGSFEEEYNVPDHLEPGLGNNQLVRLWEFDLSTSKGILNISPEEKRRRLEIQSRESKWHQFVDGELILKQGLVDKRKGLFPRRRMLLLTTGPRLFYVDPANMVLKGEIPWSPELRVEAKNFRIFLVHTPNRTYYLEDPESYALEWASVIDEVRIETYRRDTT</sequence>
<evidence type="ECO:0000256" key="11">
    <source>
        <dbReference type="ARBA" id="ARBA00022840"/>
    </source>
</evidence>
<dbReference type="PANTHER" id="PTHR24356:SF163">
    <property type="entry name" value="3-PHOSPHOINOSITIDE-DEPENDENT PROTEIN KINASE 1-RELATED"/>
    <property type="match status" value="1"/>
</dbReference>
<evidence type="ECO:0000256" key="13">
    <source>
        <dbReference type="ARBA" id="ARBA00048679"/>
    </source>
</evidence>
<dbReference type="Pfam" id="PF00069">
    <property type="entry name" value="Pkinase"/>
    <property type="match status" value="1"/>
</dbReference>
<gene>
    <name evidence="17" type="ORF">O3G_MSEX002207</name>
</gene>
<feature type="region of interest" description="Disordered" evidence="15">
    <location>
        <begin position="176"/>
        <end position="204"/>
    </location>
</feature>